<protein>
    <recommendedName>
        <fullName evidence="15">Fatty acid hydroxylase domain-containing protein</fullName>
    </recommendedName>
</protein>
<feature type="domain" description="Fatty acid hydroxylase" evidence="15">
    <location>
        <begin position="85"/>
        <end position="234"/>
    </location>
</feature>
<evidence type="ECO:0000256" key="2">
    <source>
        <dbReference type="ARBA" id="ARBA00004477"/>
    </source>
</evidence>
<evidence type="ECO:0000313" key="17">
    <source>
        <dbReference type="Proteomes" id="UP000271241"/>
    </source>
</evidence>
<evidence type="ECO:0000256" key="11">
    <source>
        <dbReference type="ARBA" id="ARBA00023098"/>
    </source>
</evidence>
<gene>
    <name evidence="16" type="ORF">THASP1DRAFT_20571</name>
</gene>
<evidence type="ECO:0000256" key="12">
    <source>
        <dbReference type="ARBA" id="ARBA00023136"/>
    </source>
</evidence>
<keyword evidence="7" id="KW-0276">Fatty acid metabolism</keyword>
<feature type="transmembrane region" description="Helical" evidence="14">
    <location>
        <begin position="166"/>
        <end position="185"/>
    </location>
</feature>
<feature type="transmembrane region" description="Helical" evidence="14">
    <location>
        <begin position="82"/>
        <end position="100"/>
    </location>
</feature>
<keyword evidence="6" id="KW-0256">Endoplasmic reticulum</keyword>
<dbReference type="STRING" id="78915.A0A4P9XGY4"/>
<feature type="non-terminal residue" evidence="16">
    <location>
        <position position="1"/>
    </location>
</feature>
<evidence type="ECO:0000256" key="1">
    <source>
        <dbReference type="ARBA" id="ARBA00001947"/>
    </source>
</evidence>
<dbReference type="Proteomes" id="UP000271241">
    <property type="component" value="Unassembled WGS sequence"/>
</dbReference>
<dbReference type="PANTHER" id="PTHR12863:SF1">
    <property type="entry name" value="FATTY ACID 2-HYDROXYLASE"/>
    <property type="match status" value="1"/>
</dbReference>
<dbReference type="InterPro" id="IPR006694">
    <property type="entry name" value="Fatty_acid_hydroxylase"/>
</dbReference>
<feature type="transmembrane region" description="Helical" evidence="14">
    <location>
        <begin position="142"/>
        <end position="160"/>
    </location>
</feature>
<keyword evidence="8" id="KW-0862">Zinc</keyword>
<dbReference type="GO" id="GO:0005789">
    <property type="term" value="C:endoplasmic reticulum membrane"/>
    <property type="evidence" value="ECO:0007669"/>
    <property type="project" value="UniProtKB-SubCell"/>
</dbReference>
<sequence>NAFLTFDKPLFYQMWTSTFSKEDYLREVHKPRYLPNPARFFASPILEMMSRTVWWVVPLVWLPIITALYLNAHAVVGAATTNVGFIIGAAVWTLAEYILHRFVFHVEAFLPNYTWALTLHFIGHGVHHFLPMDRLRLVMPPALATIIALPLYNGVIYPVFSGLLGYSVYHTRAIFAGLLFGYIIYDLTHYYLHHGRPIGEHIREMKTYHLAHHYKEANLGFGVSSKTWDIVFGTLLRT</sequence>
<keyword evidence="10" id="KW-0560">Oxidoreductase</keyword>
<keyword evidence="12 14" id="KW-0472">Membrane</keyword>
<keyword evidence="4 14" id="KW-0812">Transmembrane</keyword>
<evidence type="ECO:0000256" key="8">
    <source>
        <dbReference type="ARBA" id="ARBA00022833"/>
    </source>
</evidence>
<evidence type="ECO:0000256" key="4">
    <source>
        <dbReference type="ARBA" id="ARBA00022692"/>
    </source>
</evidence>
<dbReference type="GO" id="GO:0006633">
    <property type="term" value="P:fatty acid biosynthetic process"/>
    <property type="evidence" value="ECO:0007669"/>
    <property type="project" value="UniProtKB-KW"/>
</dbReference>
<evidence type="ECO:0000259" key="15">
    <source>
        <dbReference type="Pfam" id="PF04116"/>
    </source>
</evidence>
<keyword evidence="17" id="KW-1185">Reference proteome</keyword>
<dbReference type="GO" id="GO:0005506">
    <property type="term" value="F:iron ion binding"/>
    <property type="evidence" value="ECO:0007669"/>
    <property type="project" value="InterPro"/>
</dbReference>
<keyword evidence="3" id="KW-0444">Lipid biosynthesis</keyword>
<proteinExistence type="predicted"/>
<dbReference type="PANTHER" id="PTHR12863">
    <property type="entry name" value="FATTY ACID HYDROXYLASE"/>
    <property type="match status" value="1"/>
</dbReference>
<evidence type="ECO:0000256" key="3">
    <source>
        <dbReference type="ARBA" id="ARBA00022516"/>
    </source>
</evidence>
<feature type="transmembrane region" description="Helical" evidence="14">
    <location>
        <begin position="52"/>
        <end position="70"/>
    </location>
</feature>
<keyword evidence="5" id="KW-0479">Metal-binding</keyword>
<evidence type="ECO:0000256" key="13">
    <source>
        <dbReference type="ARBA" id="ARBA00023160"/>
    </source>
</evidence>
<keyword evidence="11" id="KW-0443">Lipid metabolism</keyword>
<evidence type="ECO:0000256" key="7">
    <source>
        <dbReference type="ARBA" id="ARBA00022832"/>
    </source>
</evidence>
<evidence type="ECO:0000256" key="6">
    <source>
        <dbReference type="ARBA" id="ARBA00022824"/>
    </source>
</evidence>
<dbReference type="EMBL" id="KZ993400">
    <property type="protein sequence ID" value="RKP04868.1"/>
    <property type="molecule type" value="Genomic_DNA"/>
</dbReference>
<comment type="cofactor">
    <cofactor evidence="1">
        <name>Zn(2+)</name>
        <dbReference type="ChEBI" id="CHEBI:29105"/>
    </cofactor>
</comment>
<comment type="subcellular location">
    <subcellularLocation>
        <location evidence="2">Endoplasmic reticulum membrane</location>
        <topology evidence="2">Multi-pass membrane protein</topology>
    </subcellularLocation>
</comment>
<dbReference type="Pfam" id="PF04116">
    <property type="entry name" value="FA_hydroxylase"/>
    <property type="match status" value="1"/>
</dbReference>
<keyword evidence="9 14" id="KW-1133">Transmembrane helix</keyword>
<evidence type="ECO:0000256" key="9">
    <source>
        <dbReference type="ARBA" id="ARBA00022989"/>
    </source>
</evidence>
<feature type="transmembrane region" description="Helical" evidence="14">
    <location>
        <begin position="112"/>
        <end position="130"/>
    </location>
</feature>
<evidence type="ECO:0000256" key="14">
    <source>
        <dbReference type="SAM" id="Phobius"/>
    </source>
</evidence>
<dbReference type="OrthoDB" id="2204368at2759"/>
<organism evidence="16 17">
    <name type="scientific">Thamnocephalis sphaerospora</name>
    <dbReference type="NCBI Taxonomy" id="78915"/>
    <lineage>
        <taxon>Eukaryota</taxon>
        <taxon>Fungi</taxon>
        <taxon>Fungi incertae sedis</taxon>
        <taxon>Zoopagomycota</taxon>
        <taxon>Zoopagomycotina</taxon>
        <taxon>Zoopagomycetes</taxon>
        <taxon>Zoopagales</taxon>
        <taxon>Sigmoideomycetaceae</taxon>
        <taxon>Thamnocephalis</taxon>
    </lineage>
</organism>
<dbReference type="AlphaFoldDB" id="A0A4P9XGY4"/>
<dbReference type="InterPro" id="IPR014430">
    <property type="entry name" value="Scs7"/>
</dbReference>
<evidence type="ECO:0000256" key="10">
    <source>
        <dbReference type="ARBA" id="ARBA00023002"/>
    </source>
</evidence>
<dbReference type="GO" id="GO:0080132">
    <property type="term" value="F:fatty acid 2-hydroxylase activity"/>
    <property type="evidence" value="ECO:0007669"/>
    <property type="project" value="InterPro"/>
</dbReference>
<keyword evidence="13" id="KW-0275">Fatty acid biosynthesis</keyword>
<accession>A0A4P9XGY4</accession>
<name>A0A4P9XGY4_9FUNG</name>
<evidence type="ECO:0000256" key="5">
    <source>
        <dbReference type="ARBA" id="ARBA00022723"/>
    </source>
</evidence>
<evidence type="ECO:0000313" key="16">
    <source>
        <dbReference type="EMBL" id="RKP04868.1"/>
    </source>
</evidence>
<reference evidence="17" key="1">
    <citation type="journal article" date="2018" name="Nat. Microbiol.">
        <title>Leveraging single-cell genomics to expand the fungal tree of life.</title>
        <authorList>
            <person name="Ahrendt S.R."/>
            <person name="Quandt C.A."/>
            <person name="Ciobanu D."/>
            <person name="Clum A."/>
            <person name="Salamov A."/>
            <person name="Andreopoulos B."/>
            <person name="Cheng J.F."/>
            <person name="Woyke T."/>
            <person name="Pelin A."/>
            <person name="Henrissat B."/>
            <person name="Reynolds N.K."/>
            <person name="Benny G.L."/>
            <person name="Smith M.E."/>
            <person name="James T.Y."/>
            <person name="Grigoriev I.V."/>
        </authorList>
    </citation>
    <scope>NUCLEOTIDE SEQUENCE [LARGE SCALE GENOMIC DNA]</scope>
    <source>
        <strain evidence="17">RSA 1356</strain>
    </source>
</reference>